<keyword evidence="6" id="KW-1185">Reference proteome</keyword>
<evidence type="ECO:0000256" key="2">
    <source>
        <dbReference type="ARBA" id="ARBA00022801"/>
    </source>
</evidence>
<sequence>MSDYESNVPSPLAWPNYYAAQSKRCKDARLKAFFDAGVVDPQTPLNEVPFLAMDFETTGLDPREHGIVSVGMVPFTLSRIRCRNASHFIVKPRQTLLPKSVTIHGITHSDVKSAPDLDEVLHDVLPMLAKQVVVVHYRHIERDFLNLALLTRIQEEMFFPVIDTMLLEEQILQKQRSVVASLLGQRSTLSLRLPDIRERYGLPRYNLHHALTDALATAELLQAQIAHHFDDKTPISQLWC</sequence>
<dbReference type="InterPro" id="IPR036397">
    <property type="entry name" value="RNaseH_sf"/>
</dbReference>
<evidence type="ECO:0000259" key="4">
    <source>
        <dbReference type="SMART" id="SM00479"/>
    </source>
</evidence>
<dbReference type="RefSeq" id="WP_265047701.1">
    <property type="nucleotide sequence ID" value="NZ_CP100390.1"/>
</dbReference>
<dbReference type="PANTHER" id="PTHR30231">
    <property type="entry name" value="DNA POLYMERASE III SUBUNIT EPSILON"/>
    <property type="match status" value="1"/>
</dbReference>
<dbReference type="InterPro" id="IPR013520">
    <property type="entry name" value="Ribonucl_H"/>
</dbReference>
<dbReference type="GO" id="GO:0004527">
    <property type="term" value="F:exonuclease activity"/>
    <property type="evidence" value="ECO:0007669"/>
    <property type="project" value="UniProtKB-KW"/>
</dbReference>
<feature type="domain" description="Exonuclease" evidence="4">
    <location>
        <begin position="49"/>
        <end position="230"/>
    </location>
</feature>
<keyword evidence="2" id="KW-0378">Hydrolase</keyword>
<evidence type="ECO:0000313" key="6">
    <source>
        <dbReference type="Proteomes" id="UP001163739"/>
    </source>
</evidence>
<evidence type="ECO:0000313" key="5">
    <source>
        <dbReference type="EMBL" id="UZE96217.1"/>
    </source>
</evidence>
<keyword evidence="1" id="KW-0540">Nuclease</keyword>
<dbReference type="InterPro" id="IPR012337">
    <property type="entry name" value="RNaseH-like_sf"/>
</dbReference>
<dbReference type="Pfam" id="PF00929">
    <property type="entry name" value="RNase_T"/>
    <property type="match status" value="1"/>
</dbReference>
<proteinExistence type="predicted"/>
<protein>
    <submittedName>
        <fullName evidence="5">3'-5' exonuclease</fullName>
    </submittedName>
</protein>
<gene>
    <name evidence="5" type="ORF">NKI27_00280</name>
</gene>
<name>A0ABY6N2J3_9ALTE</name>
<dbReference type="PANTHER" id="PTHR30231:SF4">
    <property type="entry name" value="PROTEIN NEN2"/>
    <property type="match status" value="1"/>
</dbReference>
<evidence type="ECO:0000256" key="1">
    <source>
        <dbReference type="ARBA" id="ARBA00022722"/>
    </source>
</evidence>
<evidence type="ECO:0000256" key="3">
    <source>
        <dbReference type="ARBA" id="ARBA00022839"/>
    </source>
</evidence>
<dbReference type="CDD" id="cd06127">
    <property type="entry name" value="DEDDh"/>
    <property type="match status" value="1"/>
</dbReference>
<dbReference type="Proteomes" id="UP001163739">
    <property type="component" value="Chromosome"/>
</dbReference>
<dbReference type="SUPFAM" id="SSF53098">
    <property type="entry name" value="Ribonuclease H-like"/>
    <property type="match status" value="1"/>
</dbReference>
<keyword evidence="3 5" id="KW-0269">Exonuclease</keyword>
<reference evidence="5" key="1">
    <citation type="submission" date="2022-06" db="EMBL/GenBank/DDBJ databases">
        <title>Alkalimarinus sp. nov., isolated from gut of a Alitta virens.</title>
        <authorList>
            <person name="Yang A.I."/>
            <person name="Shin N.-R."/>
        </authorList>
    </citation>
    <scope>NUCLEOTIDE SEQUENCE</scope>
    <source>
        <strain evidence="5">A2M4</strain>
    </source>
</reference>
<dbReference type="NCBIfam" id="NF006602">
    <property type="entry name" value="PRK09146.1"/>
    <property type="match status" value="1"/>
</dbReference>
<dbReference type="Gene3D" id="3.30.420.10">
    <property type="entry name" value="Ribonuclease H-like superfamily/Ribonuclease H"/>
    <property type="match status" value="1"/>
</dbReference>
<accession>A0ABY6N2J3</accession>
<organism evidence="5 6">
    <name type="scientific">Alkalimarinus alittae</name>
    <dbReference type="NCBI Taxonomy" id="2961619"/>
    <lineage>
        <taxon>Bacteria</taxon>
        <taxon>Pseudomonadati</taxon>
        <taxon>Pseudomonadota</taxon>
        <taxon>Gammaproteobacteria</taxon>
        <taxon>Alteromonadales</taxon>
        <taxon>Alteromonadaceae</taxon>
        <taxon>Alkalimarinus</taxon>
    </lineage>
</organism>
<dbReference type="SMART" id="SM00479">
    <property type="entry name" value="EXOIII"/>
    <property type="match status" value="1"/>
</dbReference>
<dbReference type="EMBL" id="CP100390">
    <property type="protein sequence ID" value="UZE96217.1"/>
    <property type="molecule type" value="Genomic_DNA"/>
</dbReference>